<dbReference type="SUPFAM" id="SSF50630">
    <property type="entry name" value="Acid proteases"/>
    <property type="match status" value="1"/>
</dbReference>
<dbReference type="Gramene" id="novel_model_951_5bd9a17a">
    <property type="protein sequence ID" value="cds.novel_model_951_5bd9a17a"/>
    <property type="gene ID" value="novel_gene_533_5bd9a17a"/>
</dbReference>
<reference evidence="5" key="2">
    <citation type="submission" date="2021-03" db="UniProtKB">
        <authorList>
            <consortium name="EnsemblPlants"/>
        </authorList>
    </citation>
    <scope>IDENTIFICATION</scope>
</reference>
<dbReference type="Pfam" id="PF14543">
    <property type="entry name" value="TAXi_N"/>
    <property type="match status" value="1"/>
</dbReference>
<dbReference type="Pfam" id="PF14541">
    <property type="entry name" value="TAXi_C"/>
    <property type="match status" value="1"/>
</dbReference>
<name>A0A803RCL2_CANSA</name>
<dbReference type="EMBL" id="UZAU01000163">
    <property type="status" value="NOT_ANNOTATED_CDS"/>
    <property type="molecule type" value="Genomic_DNA"/>
</dbReference>
<evidence type="ECO:0000313" key="6">
    <source>
        <dbReference type="Proteomes" id="UP000596661"/>
    </source>
</evidence>
<dbReference type="EnsemblPlants" id="novel_model_951_5bd9a17a">
    <property type="protein sequence ID" value="cds.novel_model_951_5bd9a17a"/>
    <property type="gene ID" value="novel_gene_533_5bd9a17a"/>
</dbReference>
<keyword evidence="3" id="KW-0732">Signal</keyword>
<organism evidence="5 6">
    <name type="scientific">Cannabis sativa</name>
    <name type="common">Hemp</name>
    <name type="synonym">Marijuana</name>
    <dbReference type="NCBI Taxonomy" id="3483"/>
    <lineage>
        <taxon>Eukaryota</taxon>
        <taxon>Viridiplantae</taxon>
        <taxon>Streptophyta</taxon>
        <taxon>Embryophyta</taxon>
        <taxon>Tracheophyta</taxon>
        <taxon>Spermatophyta</taxon>
        <taxon>Magnoliopsida</taxon>
        <taxon>eudicotyledons</taxon>
        <taxon>Gunneridae</taxon>
        <taxon>Pentapetalae</taxon>
        <taxon>rosids</taxon>
        <taxon>fabids</taxon>
        <taxon>Rosales</taxon>
        <taxon>Cannabaceae</taxon>
        <taxon>Cannabis</taxon>
    </lineage>
</organism>
<dbReference type="InterPro" id="IPR032799">
    <property type="entry name" value="TAXi_C"/>
</dbReference>
<dbReference type="GO" id="GO:0006508">
    <property type="term" value="P:proteolysis"/>
    <property type="evidence" value="ECO:0007669"/>
    <property type="project" value="InterPro"/>
</dbReference>
<feature type="active site" evidence="2">
    <location>
        <position position="318"/>
    </location>
</feature>
<evidence type="ECO:0000259" key="4">
    <source>
        <dbReference type="PROSITE" id="PS51767"/>
    </source>
</evidence>
<reference evidence="5" key="1">
    <citation type="submission" date="2018-11" db="EMBL/GenBank/DDBJ databases">
        <authorList>
            <person name="Grassa J C."/>
        </authorList>
    </citation>
    <scope>NUCLEOTIDE SEQUENCE [LARGE SCALE GENOMIC DNA]</scope>
</reference>
<evidence type="ECO:0000313" key="5">
    <source>
        <dbReference type="EnsemblPlants" id="cds.novel_model_951_5bd9a17a"/>
    </source>
</evidence>
<sequence length="332" mass="35536">MMKGFLISTLAVVLLLLLSTAQASSNNNNCWKKKEQGSTLEVFHVYSTCSPFRPPEATSWEESVLQMQTKDQARVLYLSSLVARKSVVPIASGRQVVQSPTYIVRAQIGTPPQTMLLAMDTSNDAAWIPCDGCVGCSSTVFTPLKSTSYKPLPCSAPQCNQVPNPTCSGSACSFNMSYGSSTIAASLSQETLKLATDAIPAYTFGCINKATGSSVPPQGLLGLGRGPLSLLSQTQNLYKSTFSYCLPSFKSLNFSGSLRLGPVAQPIRIKYTPLLKNPRRSSLYYVNLVGIKVGRKTVDIPPSALAFNPTTGAGTIIDSGTVFTRLVVPCLH</sequence>
<dbReference type="Gene3D" id="2.40.70.10">
    <property type="entry name" value="Acid Proteases"/>
    <property type="match status" value="2"/>
</dbReference>
<dbReference type="PANTHER" id="PTHR13683">
    <property type="entry name" value="ASPARTYL PROTEASES"/>
    <property type="match status" value="1"/>
</dbReference>
<dbReference type="PROSITE" id="PS51767">
    <property type="entry name" value="PEPTIDASE_A1"/>
    <property type="match status" value="1"/>
</dbReference>
<accession>A0A803RCL2</accession>
<dbReference type="Proteomes" id="UP000596661">
    <property type="component" value="Chromosome 2"/>
</dbReference>
<dbReference type="InterPro" id="IPR021109">
    <property type="entry name" value="Peptidase_aspartic_dom_sf"/>
</dbReference>
<dbReference type="GO" id="GO:0004190">
    <property type="term" value="F:aspartic-type endopeptidase activity"/>
    <property type="evidence" value="ECO:0007669"/>
    <property type="project" value="InterPro"/>
</dbReference>
<evidence type="ECO:0000256" key="3">
    <source>
        <dbReference type="SAM" id="SignalP"/>
    </source>
</evidence>
<keyword evidence="6" id="KW-1185">Reference proteome</keyword>
<dbReference type="InterPro" id="IPR001461">
    <property type="entry name" value="Aspartic_peptidase_A1"/>
</dbReference>
<evidence type="ECO:0000256" key="1">
    <source>
        <dbReference type="ARBA" id="ARBA00007447"/>
    </source>
</evidence>
<comment type="similarity">
    <text evidence="1">Belongs to the peptidase A1 family.</text>
</comment>
<protein>
    <recommendedName>
        <fullName evidence="4">Peptidase A1 domain-containing protein</fullName>
    </recommendedName>
</protein>
<dbReference type="AlphaFoldDB" id="A0A803RCL2"/>
<dbReference type="FunFam" id="2.40.70.10:FF:000040">
    <property type="entry name" value="aspartyl protease AED3"/>
    <property type="match status" value="1"/>
</dbReference>
<dbReference type="PANTHER" id="PTHR13683:SF798">
    <property type="entry name" value="ASPARTYL PROTEASE AED3-LIKE"/>
    <property type="match status" value="1"/>
</dbReference>
<evidence type="ECO:0000256" key="2">
    <source>
        <dbReference type="PIRSR" id="PIRSR601461-1"/>
    </source>
</evidence>
<dbReference type="OMA" id="TCGARAC"/>
<dbReference type="InterPro" id="IPR032861">
    <property type="entry name" value="TAXi_N"/>
</dbReference>
<feature type="active site" evidence="2">
    <location>
        <position position="120"/>
    </location>
</feature>
<feature type="chain" id="PRO_5030805880" description="Peptidase A1 domain-containing protein" evidence="3">
    <location>
        <begin position="24"/>
        <end position="332"/>
    </location>
</feature>
<feature type="signal peptide" evidence="3">
    <location>
        <begin position="1"/>
        <end position="23"/>
    </location>
</feature>
<feature type="domain" description="Peptidase A1" evidence="4">
    <location>
        <begin position="102"/>
        <end position="332"/>
    </location>
</feature>
<proteinExistence type="inferred from homology"/>
<dbReference type="InterPro" id="IPR033121">
    <property type="entry name" value="PEPTIDASE_A1"/>
</dbReference>